<evidence type="ECO:0000256" key="3">
    <source>
        <dbReference type="ARBA" id="ARBA00022692"/>
    </source>
</evidence>
<dbReference type="PANTHER" id="PTHR42893:SF46">
    <property type="entry name" value="PROTEIN DETOXIFICATION 44, CHLOROPLASTIC"/>
    <property type="match status" value="1"/>
</dbReference>
<dbReference type="GO" id="GO:0015297">
    <property type="term" value="F:antiporter activity"/>
    <property type="evidence" value="ECO:0007669"/>
    <property type="project" value="InterPro"/>
</dbReference>
<keyword evidence="5 7" id="KW-0472">Membrane</keyword>
<evidence type="ECO:0000313" key="9">
    <source>
        <dbReference type="Proteomes" id="UP000000321"/>
    </source>
</evidence>
<feature type="transmembrane region" description="Helical" evidence="7">
    <location>
        <begin position="332"/>
        <end position="355"/>
    </location>
</feature>
<comment type="caution">
    <text evidence="8">The sequence shown here is derived from an EMBL/GenBank/DDBJ whole genome shotgun (WGS) entry which is preliminary data.</text>
</comment>
<feature type="transmembrane region" description="Helical" evidence="7">
    <location>
        <begin position="34"/>
        <end position="53"/>
    </location>
</feature>
<feature type="transmembrane region" description="Helical" evidence="7">
    <location>
        <begin position="284"/>
        <end position="306"/>
    </location>
</feature>
<dbReference type="GO" id="GO:0005886">
    <property type="term" value="C:plasma membrane"/>
    <property type="evidence" value="ECO:0007669"/>
    <property type="project" value="TreeGrafter"/>
</dbReference>
<keyword evidence="4 7" id="KW-1133">Transmembrane helix</keyword>
<dbReference type="GO" id="GO:0042910">
    <property type="term" value="F:xenobiotic transmembrane transporter activity"/>
    <property type="evidence" value="ECO:0007669"/>
    <property type="project" value="InterPro"/>
</dbReference>
<dbReference type="CDD" id="cd13136">
    <property type="entry name" value="MATE_DinF_like"/>
    <property type="match status" value="1"/>
</dbReference>
<feature type="transmembrane region" description="Helical" evidence="7">
    <location>
        <begin position="408"/>
        <end position="427"/>
    </location>
</feature>
<feature type="transmembrane region" description="Helical" evidence="7">
    <location>
        <begin position="183"/>
        <end position="204"/>
    </location>
</feature>
<feature type="region of interest" description="Disordered" evidence="6">
    <location>
        <begin position="1"/>
        <end position="23"/>
    </location>
</feature>
<dbReference type="InterPro" id="IPR044644">
    <property type="entry name" value="DinF-like"/>
</dbReference>
<feature type="transmembrane region" description="Helical" evidence="7">
    <location>
        <begin position="253"/>
        <end position="278"/>
    </location>
</feature>
<dbReference type="Proteomes" id="UP000000321">
    <property type="component" value="Unassembled WGS sequence"/>
</dbReference>
<accession>Q1YFS3</accession>
<dbReference type="EMBL" id="AAPJ01000006">
    <property type="protein sequence ID" value="EAS48900.1"/>
    <property type="molecule type" value="Genomic_DNA"/>
</dbReference>
<feature type="transmembrane region" description="Helical" evidence="7">
    <location>
        <begin position="65"/>
        <end position="88"/>
    </location>
</feature>
<evidence type="ECO:0000256" key="4">
    <source>
        <dbReference type="ARBA" id="ARBA00022989"/>
    </source>
</evidence>
<dbReference type="InterPro" id="IPR002528">
    <property type="entry name" value="MATE_fam"/>
</dbReference>
<feature type="transmembrane region" description="Helical" evidence="7">
    <location>
        <begin position="147"/>
        <end position="171"/>
    </location>
</feature>
<feature type="transmembrane region" description="Helical" evidence="7">
    <location>
        <begin position="375"/>
        <end position="396"/>
    </location>
</feature>
<sequence>MHEMIDQDDRRGGGTEPGGQTLRSRPFAVTHRDVWKITLPMTLAFLTTPLIGLTDTAVVGRIGDATALGGLAVGALIFDFAFATFNFLRSGTTGLTAQAAGEENGREVQAVFWRSVVLSLLIGAGLIAAEPLITGLGRLAIAPGRGVVAATGLYVFVRMFSAPFAFLNYAILGHVLGCGRGGLGLALQFVVNGSNIALSILFGLVMEYGIAGVAVGTVCGEAIGALVGFLVVLQRFDAADRPSRSRVFERAGFVRMIAVNRDIMIRSFCLLGAFMLFARLGAQFGTLVLAANGILMNFFAVGSYFLDGMATATEQLVGRSVGARYRPAFDRAVRLTILWGMAVSLVVSAVFLFAGEALIAALTTDPAVRQMATDYLPFAALTPVAGALAFIMDGVFIGATWSQTMRNMMIAAFLAFAAAAYALTPIYGNTGLWLALLAFLGFRGFSLLALVPRRRAETFAARSWRGRRENVAVR</sequence>
<evidence type="ECO:0000256" key="6">
    <source>
        <dbReference type="SAM" id="MobiDB-lite"/>
    </source>
</evidence>
<dbReference type="Pfam" id="PF01554">
    <property type="entry name" value="MatE"/>
    <property type="match status" value="2"/>
</dbReference>
<dbReference type="AlphaFoldDB" id="Q1YFS3"/>
<dbReference type="NCBIfam" id="TIGR00797">
    <property type="entry name" value="matE"/>
    <property type="match status" value="1"/>
</dbReference>
<protein>
    <submittedName>
        <fullName evidence="8">Putative DNA-damage-inducible protein</fullName>
    </submittedName>
</protein>
<dbReference type="RefSeq" id="WP_009210921.1">
    <property type="nucleotide sequence ID" value="NZ_CH672387.1"/>
</dbReference>
<evidence type="ECO:0000256" key="1">
    <source>
        <dbReference type="ARBA" id="ARBA00004141"/>
    </source>
</evidence>
<reference evidence="8 9" key="1">
    <citation type="journal article" date="2008" name="Appl. Environ. Microbiol.">
        <title>Genomic insights into Mn(II) oxidation by the marine alphaproteobacterium Aurantimonas sp. strain SI85-9A1.</title>
        <authorList>
            <person name="Dick G.J."/>
            <person name="Podell S."/>
            <person name="Johnson H.A."/>
            <person name="Rivera-Espinoza Y."/>
            <person name="Bernier-Latmani R."/>
            <person name="McCarthy J.K."/>
            <person name="Torpey J.W."/>
            <person name="Clement B.G."/>
            <person name="Gaasterland T."/>
            <person name="Tebo B.M."/>
        </authorList>
    </citation>
    <scope>NUCLEOTIDE SEQUENCE [LARGE SCALE GENOMIC DNA]</scope>
    <source>
        <strain evidence="8 9">SI85-9A1</strain>
    </source>
</reference>
<gene>
    <name evidence="8" type="ORF">SI859A1_03106</name>
</gene>
<evidence type="ECO:0000256" key="7">
    <source>
        <dbReference type="SAM" id="Phobius"/>
    </source>
</evidence>
<name>Q1YFS3_AURMS</name>
<evidence type="ECO:0000256" key="5">
    <source>
        <dbReference type="ARBA" id="ARBA00023136"/>
    </source>
</evidence>
<evidence type="ECO:0000313" key="8">
    <source>
        <dbReference type="EMBL" id="EAS48900.1"/>
    </source>
</evidence>
<dbReference type="PANTHER" id="PTHR42893">
    <property type="entry name" value="PROTEIN DETOXIFICATION 44, CHLOROPLASTIC-RELATED"/>
    <property type="match status" value="1"/>
</dbReference>
<comment type="similarity">
    <text evidence="2">Belongs to the multi antimicrobial extrusion (MATE) (TC 2.A.66.1) family.</text>
</comment>
<dbReference type="HOGENOM" id="CLU_012893_16_0_5"/>
<feature type="transmembrane region" description="Helical" evidence="7">
    <location>
        <begin position="116"/>
        <end position="141"/>
    </location>
</feature>
<proteinExistence type="inferred from homology"/>
<organism evidence="8 9">
    <name type="scientific">Aurantimonas manganoxydans (strain ATCC BAA-1229 / DSM 21871 / SI85-9A1)</name>
    <dbReference type="NCBI Taxonomy" id="287752"/>
    <lineage>
        <taxon>Bacteria</taxon>
        <taxon>Pseudomonadati</taxon>
        <taxon>Pseudomonadota</taxon>
        <taxon>Alphaproteobacteria</taxon>
        <taxon>Hyphomicrobiales</taxon>
        <taxon>Aurantimonadaceae</taxon>
        <taxon>Aurantimonas</taxon>
    </lineage>
</organism>
<feature type="transmembrane region" description="Helical" evidence="7">
    <location>
        <begin position="210"/>
        <end position="233"/>
    </location>
</feature>
<keyword evidence="3 7" id="KW-0812">Transmembrane</keyword>
<feature type="compositionally biased region" description="Basic and acidic residues" evidence="6">
    <location>
        <begin position="1"/>
        <end position="13"/>
    </location>
</feature>
<keyword evidence="9" id="KW-1185">Reference proteome</keyword>
<dbReference type="BioCyc" id="AURANTIMONAS:SI859A1_03106-MONOMER"/>
<feature type="transmembrane region" description="Helical" evidence="7">
    <location>
        <begin position="433"/>
        <end position="452"/>
    </location>
</feature>
<comment type="subcellular location">
    <subcellularLocation>
        <location evidence="1">Membrane</location>
        <topology evidence="1">Multi-pass membrane protein</topology>
    </subcellularLocation>
</comment>
<evidence type="ECO:0000256" key="2">
    <source>
        <dbReference type="ARBA" id="ARBA00010199"/>
    </source>
</evidence>